<gene>
    <name evidence="2" type="ORF">PHLGIDRAFT_463327</name>
</gene>
<evidence type="ECO:0000256" key="1">
    <source>
        <dbReference type="SAM" id="MobiDB-lite"/>
    </source>
</evidence>
<feature type="region of interest" description="Disordered" evidence="1">
    <location>
        <begin position="36"/>
        <end position="94"/>
    </location>
</feature>
<evidence type="ECO:0000313" key="2">
    <source>
        <dbReference type="EMBL" id="KIP06333.1"/>
    </source>
</evidence>
<name>A0A0C3PJI9_PHLG1</name>
<evidence type="ECO:0000313" key="3">
    <source>
        <dbReference type="Proteomes" id="UP000053257"/>
    </source>
</evidence>
<accession>A0A0C3PJI9</accession>
<organism evidence="2 3">
    <name type="scientific">Phlebiopsis gigantea (strain 11061_1 CR5-6)</name>
    <name type="common">White-rot fungus</name>
    <name type="synonym">Peniophora gigantea</name>
    <dbReference type="NCBI Taxonomy" id="745531"/>
    <lineage>
        <taxon>Eukaryota</taxon>
        <taxon>Fungi</taxon>
        <taxon>Dikarya</taxon>
        <taxon>Basidiomycota</taxon>
        <taxon>Agaricomycotina</taxon>
        <taxon>Agaricomycetes</taxon>
        <taxon>Polyporales</taxon>
        <taxon>Phanerochaetaceae</taxon>
        <taxon>Phlebiopsis</taxon>
    </lineage>
</organism>
<keyword evidence="3" id="KW-1185">Reference proteome</keyword>
<reference evidence="2 3" key="1">
    <citation type="journal article" date="2014" name="PLoS Genet.">
        <title>Analysis of the Phlebiopsis gigantea genome, transcriptome and secretome provides insight into its pioneer colonization strategies of wood.</title>
        <authorList>
            <person name="Hori C."/>
            <person name="Ishida T."/>
            <person name="Igarashi K."/>
            <person name="Samejima M."/>
            <person name="Suzuki H."/>
            <person name="Master E."/>
            <person name="Ferreira P."/>
            <person name="Ruiz-Duenas F.J."/>
            <person name="Held B."/>
            <person name="Canessa P."/>
            <person name="Larrondo L.F."/>
            <person name="Schmoll M."/>
            <person name="Druzhinina I.S."/>
            <person name="Kubicek C.P."/>
            <person name="Gaskell J.A."/>
            <person name="Kersten P."/>
            <person name="St John F."/>
            <person name="Glasner J."/>
            <person name="Sabat G."/>
            <person name="Splinter BonDurant S."/>
            <person name="Syed K."/>
            <person name="Yadav J."/>
            <person name="Mgbeahuruike A.C."/>
            <person name="Kovalchuk A."/>
            <person name="Asiegbu F.O."/>
            <person name="Lackner G."/>
            <person name="Hoffmeister D."/>
            <person name="Rencoret J."/>
            <person name="Gutierrez A."/>
            <person name="Sun H."/>
            <person name="Lindquist E."/>
            <person name="Barry K."/>
            <person name="Riley R."/>
            <person name="Grigoriev I.V."/>
            <person name="Henrissat B."/>
            <person name="Kues U."/>
            <person name="Berka R.M."/>
            <person name="Martinez A.T."/>
            <person name="Covert S.F."/>
            <person name="Blanchette R.A."/>
            <person name="Cullen D."/>
        </authorList>
    </citation>
    <scope>NUCLEOTIDE SEQUENCE [LARGE SCALE GENOMIC DNA]</scope>
    <source>
        <strain evidence="2 3">11061_1 CR5-6</strain>
    </source>
</reference>
<feature type="compositionally biased region" description="Polar residues" evidence="1">
    <location>
        <begin position="68"/>
        <end position="82"/>
    </location>
</feature>
<dbReference type="EMBL" id="KN840520">
    <property type="protein sequence ID" value="KIP06333.1"/>
    <property type="molecule type" value="Genomic_DNA"/>
</dbReference>
<dbReference type="Proteomes" id="UP000053257">
    <property type="component" value="Unassembled WGS sequence"/>
</dbReference>
<sequence length="134" mass="14377">MGFSTPTGARLTMYSSQTTTTTMSYVQPEDFAETPINMPSAAHFSPSPPKYEEGHISFPQPAPHHAFYTQQPSPHPQMSFSQGPHHEGPSQISTTHQEQVVNVNAPCCCPCACCTACCAAIAAICCCPCCVLCH</sequence>
<dbReference type="HOGENOM" id="CLU_1896978_0_0_1"/>
<dbReference type="AlphaFoldDB" id="A0A0C3PJI9"/>
<protein>
    <submittedName>
        <fullName evidence="2">Uncharacterized protein</fullName>
    </submittedName>
</protein>
<proteinExistence type="predicted"/>